<gene>
    <name evidence="1" type="ORF">BZL29_4291</name>
</gene>
<dbReference type="Proteomes" id="UP000188532">
    <property type="component" value="Unassembled WGS sequence"/>
</dbReference>
<evidence type="ECO:0000313" key="1">
    <source>
        <dbReference type="EMBL" id="OOK74703.1"/>
    </source>
</evidence>
<dbReference type="AlphaFoldDB" id="A0A1V3X639"/>
<name>A0A1V3X639_MYCKA</name>
<sequence length="61" mass="6590">MEDAAKAGKLRVDVNPRRMAAMTMQTVMFIAQSSGGKDEATVHPITAEEVWDFCSRGFAGA</sequence>
<accession>A0A1V3X639</accession>
<evidence type="ECO:0000313" key="2">
    <source>
        <dbReference type="Proteomes" id="UP000188532"/>
    </source>
</evidence>
<protein>
    <submittedName>
        <fullName evidence="1">Transcriptional regulatory domain protein</fullName>
    </submittedName>
</protein>
<dbReference type="EMBL" id="MVBN01000004">
    <property type="protein sequence ID" value="OOK74703.1"/>
    <property type="molecule type" value="Genomic_DNA"/>
</dbReference>
<organism evidence="1 2">
    <name type="scientific">Mycobacterium kansasii</name>
    <dbReference type="NCBI Taxonomy" id="1768"/>
    <lineage>
        <taxon>Bacteria</taxon>
        <taxon>Bacillati</taxon>
        <taxon>Actinomycetota</taxon>
        <taxon>Actinomycetes</taxon>
        <taxon>Mycobacteriales</taxon>
        <taxon>Mycobacteriaceae</taxon>
        <taxon>Mycobacterium</taxon>
    </lineage>
</organism>
<reference evidence="1 2" key="1">
    <citation type="submission" date="2017-02" db="EMBL/GenBank/DDBJ databases">
        <title>Complete genome sequences of Mycobacterium kansasii strains isolated from rhesus macaques.</title>
        <authorList>
            <person name="Panda A."/>
            <person name="Nagaraj S."/>
            <person name="Zhao X."/>
            <person name="Tettelin H."/>
            <person name="Detolla L.J."/>
        </authorList>
    </citation>
    <scope>NUCLEOTIDE SEQUENCE [LARGE SCALE GENOMIC DNA]</scope>
    <source>
        <strain evidence="1 2">11-3469</strain>
    </source>
</reference>
<comment type="caution">
    <text evidence="1">The sequence shown here is derived from an EMBL/GenBank/DDBJ whole genome shotgun (WGS) entry which is preliminary data.</text>
</comment>
<proteinExistence type="predicted"/>